<gene>
    <name evidence="1" type="ORF">CEXT_400981</name>
</gene>
<dbReference type="Proteomes" id="UP001054945">
    <property type="component" value="Unassembled WGS sequence"/>
</dbReference>
<dbReference type="AlphaFoldDB" id="A0AAV4UVA4"/>
<accession>A0AAV4UVA4</accession>
<proteinExistence type="predicted"/>
<name>A0AAV4UVA4_CAEEX</name>
<evidence type="ECO:0000313" key="1">
    <source>
        <dbReference type="EMBL" id="GIY61841.1"/>
    </source>
</evidence>
<keyword evidence="2" id="KW-1185">Reference proteome</keyword>
<organism evidence="1 2">
    <name type="scientific">Caerostris extrusa</name>
    <name type="common">Bark spider</name>
    <name type="synonym">Caerostris bankana</name>
    <dbReference type="NCBI Taxonomy" id="172846"/>
    <lineage>
        <taxon>Eukaryota</taxon>
        <taxon>Metazoa</taxon>
        <taxon>Ecdysozoa</taxon>
        <taxon>Arthropoda</taxon>
        <taxon>Chelicerata</taxon>
        <taxon>Arachnida</taxon>
        <taxon>Araneae</taxon>
        <taxon>Araneomorphae</taxon>
        <taxon>Entelegynae</taxon>
        <taxon>Araneoidea</taxon>
        <taxon>Araneidae</taxon>
        <taxon>Caerostris</taxon>
    </lineage>
</organism>
<comment type="caution">
    <text evidence="1">The sequence shown here is derived from an EMBL/GenBank/DDBJ whole genome shotgun (WGS) entry which is preliminary data.</text>
</comment>
<protein>
    <submittedName>
        <fullName evidence="1">Uncharacterized protein</fullName>
    </submittedName>
</protein>
<dbReference type="EMBL" id="BPLR01013532">
    <property type="protein sequence ID" value="GIY61841.1"/>
    <property type="molecule type" value="Genomic_DNA"/>
</dbReference>
<sequence>MSRYAPRIFARTKLGINPSEIPQGLRNTQHGAAPSVRKLLNSQDAAPAFHSIFLEGDVSFQRGVEALPENSLKS</sequence>
<evidence type="ECO:0000313" key="2">
    <source>
        <dbReference type="Proteomes" id="UP001054945"/>
    </source>
</evidence>
<reference evidence="1 2" key="1">
    <citation type="submission" date="2021-06" db="EMBL/GenBank/DDBJ databases">
        <title>Caerostris extrusa draft genome.</title>
        <authorList>
            <person name="Kono N."/>
            <person name="Arakawa K."/>
        </authorList>
    </citation>
    <scope>NUCLEOTIDE SEQUENCE [LARGE SCALE GENOMIC DNA]</scope>
</reference>